<dbReference type="Pfam" id="PF08268">
    <property type="entry name" value="FBA_3"/>
    <property type="match status" value="1"/>
</dbReference>
<accession>A0ABD1BE76</accession>
<dbReference type="AlphaFoldDB" id="A0ABD1BE76"/>
<feature type="domain" description="F-box associated beta-propeller type 3" evidence="1">
    <location>
        <begin position="3"/>
        <end position="95"/>
    </location>
</feature>
<sequence>MGFGKDEVNGSYKVVTMLFDPNRWLIVSIRGGNWRNLSPPPYKIEPTCKSVCVNGSIYWLNVCHRYNKILALDLHTEEFRDVSVPSSWISNIVTLISQIFCLPLL</sequence>
<dbReference type="InterPro" id="IPR013187">
    <property type="entry name" value="F-box-assoc_dom_typ3"/>
</dbReference>
<comment type="caution">
    <text evidence="2">The sequence shown here is derived from an EMBL/GenBank/DDBJ whole genome shotgun (WGS) entry which is preliminary data.</text>
</comment>
<organism evidence="2 3">
    <name type="scientific">Cardamine amara subsp. amara</name>
    <dbReference type="NCBI Taxonomy" id="228776"/>
    <lineage>
        <taxon>Eukaryota</taxon>
        <taxon>Viridiplantae</taxon>
        <taxon>Streptophyta</taxon>
        <taxon>Embryophyta</taxon>
        <taxon>Tracheophyta</taxon>
        <taxon>Spermatophyta</taxon>
        <taxon>Magnoliopsida</taxon>
        <taxon>eudicotyledons</taxon>
        <taxon>Gunneridae</taxon>
        <taxon>Pentapetalae</taxon>
        <taxon>rosids</taxon>
        <taxon>malvids</taxon>
        <taxon>Brassicales</taxon>
        <taxon>Brassicaceae</taxon>
        <taxon>Cardamineae</taxon>
        <taxon>Cardamine</taxon>
    </lineage>
</organism>
<keyword evidence="3" id="KW-1185">Reference proteome</keyword>
<proteinExistence type="predicted"/>
<gene>
    <name evidence="2" type="ORF">V5N11_028559</name>
</gene>
<evidence type="ECO:0000313" key="3">
    <source>
        <dbReference type="Proteomes" id="UP001558713"/>
    </source>
</evidence>
<dbReference type="InterPro" id="IPR017451">
    <property type="entry name" value="F-box-assoc_interact_dom"/>
</dbReference>
<protein>
    <submittedName>
        <fullName evidence="2">F-box/LRR-repeat protein</fullName>
    </submittedName>
</protein>
<evidence type="ECO:0000313" key="2">
    <source>
        <dbReference type="EMBL" id="KAL1216877.1"/>
    </source>
</evidence>
<reference evidence="2 3" key="1">
    <citation type="submission" date="2024-04" db="EMBL/GenBank/DDBJ databases">
        <title>Genome assembly C_amara_ONT_v2.</title>
        <authorList>
            <person name="Yant L."/>
            <person name="Moore C."/>
            <person name="Slenker M."/>
        </authorList>
    </citation>
    <scope>NUCLEOTIDE SEQUENCE [LARGE SCALE GENOMIC DNA]</scope>
    <source>
        <tissue evidence="2">Leaf</tissue>
    </source>
</reference>
<dbReference type="Proteomes" id="UP001558713">
    <property type="component" value="Unassembled WGS sequence"/>
</dbReference>
<evidence type="ECO:0000259" key="1">
    <source>
        <dbReference type="Pfam" id="PF08268"/>
    </source>
</evidence>
<name>A0ABD1BE76_CARAN</name>
<dbReference type="EMBL" id="JBANAX010000258">
    <property type="protein sequence ID" value="KAL1216877.1"/>
    <property type="molecule type" value="Genomic_DNA"/>
</dbReference>
<dbReference type="NCBIfam" id="TIGR01640">
    <property type="entry name" value="F_box_assoc_1"/>
    <property type="match status" value="1"/>
</dbReference>